<dbReference type="Proteomes" id="UP001195769">
    <property type="component" value="Unassembled WGS sequence"/>
</dbReference>
<protein>
    <submittedName>
        <fullName evidence="2">Uncharacterized protein</fullName>
    </submittedName>
</protein>
<dbReference type="RefSeq" id="XP_041220646.1">
    <property type="nucleotide sequence ID" value="XM_041367955.1"/>
</dbReference>
<keyword evidence="3" id="KW-1185">Reference proteome</keyword>
<proteinExistence type="predicted"/>
<dbReference type="EMBL" id="JABBWK010000071">
    <property type="protein sequence ID" value="KAG1895070.1"/>
    <property type="molecule type" value="Genomic_DNA"/>
</dbReference>
<reference evidence="2" key="1">
    <citation type="journal article" date="2020" name="New Phytol.">
        <title>Comparative genomics reveals dynamic genome evolution in host specialist ectomycorrhizal fungi.</title>
        <authorList>
            <person name="Lofgren L.A."/>
            <person name="Nguyen N.H."/>
            <person name="Vilgalys R."/>
            <person name="Ruytinx J."/>
            <person name="Liao H.L."/>
            <person name="Branco S."/>
            <person name="Kuo A."/>
            <person name="LaButti K."/>
            <person name="Lipzen A."/>
            <person name="Andreopoulos W."/>
            <person name="Pangilinan J."/>
            <person name="Riley R."/>
            <person name="Hundley H."/>
            <person name="Na H."/>
            <person name="Barry K."/>
            <person name="Grigoriev I.V."/>
            <person name="Stajich J.E."/>
            <person name="Kennedy P.G."/>
        </authorList>
    </citation>
    <scope>NUCLEOTIDE SEQUENCE</scope>
    <source>
        <strain evidence="2">FC203</strain>
    </source>
</reference>
<dbReference type="AlphaFoldDB" id="A0AAD4DWB8"/>
<sequence length="718" mass="79066">MTTSGGTVRLGSFSLGQSYAPPLLCSSVPLLLCSSAPLLLCSSAPLLLCSSAPLLLCSSAPLLLCSSAPPILHSSEVPEVPPELSCTHPEVTCTRPESPSEVFCAFGHPSDIFRLSSDTNLKLRAHTWVCFCVSVVTVPPGDWSEHATTAITLDDLCRLCRLPTSRLYLSPQLRRVASELQISPPKEDSKTNLQHVAFYRDTLALDIEPKPPHDATLNRLKTNLRFIQHRATTNFQKPFSVPTHSKLPLPIHVVTAPTPNTGTMTTIVPLPSFYSDYEKEEEPTTWFRQYQLSVTVANLSFQDKIDRFELQCAAGSMAEVWVRSLTAADKASWSTFAAAFARRWPPPTHITFTLAQQKDRIKAITLKEEDIGRMIEKERGREWGHVKWAKEIERTAQGFRDTGCLLMDVVLENTPAILRDLLTEQYTSWPDFVTDVNRISLSQLQRTKQRIEAEQKLWEDVDWLQAQAMGMKKTPAQSMQATEQPAAPAWQQYRPFPPRYAPPSVQQQQQQQQTPQFAPTAQLAPTLPPQPQTPQTQMPRNPFSTGRAAAVGEHPAVPMNDRSSVEQSTTIDSTGTDDQSSPASTEDSATDLSFSITTSSALDLMSIPTSPGTSEFENLSIPEDANEELVVPMLDILEIMSPSAASMLRSDPNMLATFEPDLLTTPSVTASSLDSMDNSTTDSDPTTESSILTSADVHTEESLSVISTSSAMQCTDLY</sequence>
<feature type="compositionally biased region" description="Low complexity" evidence="1">
    <location>
        <begin position="506"/>
        <end position="525"/>
    </location>
</feature>
<feature type="compositionally biased region" description="Polar residues" evidence="1">
    <location>
        <begin position="561"/>
        <end position="591"/>
    </location>
</feature>
<evidence type="ECO:0000256" key="1">
    <source>
        <dbReference type="SAM" id="MobiDB-lite"/>
    </source>
</evidence>
<organism evidence="2 3">
    <name type="scientific">Suillus fuscotomentosus</name>
    <dbReference type="NCBI Taxonomy" id="1912939"/>
    <lineage>
        <taxon>Eukaryota</taxon>
        <taxon>Fungi</taxon>
        <taxon>Dikarya</taxon>
        <taxon>Basidiomycota</taxon>
        <taxon>Agaricomycotina</taxon>
        <taxon>Agaricomycetes</taxon>
        <taxon>Agaricomycetidae</taxon>
        <taxon>Boletales</taxon>
        <taxon>Suillineae</taxon>
        <taxon>Suillaceae</taxon>
        <taxon>Suillus</taxon>
    </lineage>
</organism>
<evidence type="ECO:0000313" key="3">
    <source>
        <dbReference type="Proteomes" id="UP001195769"/>
    </source>
</evidence>
<evidence type="ECO:0000313" key="2">
    <source>
        <dbReference type="EMBL" id="KAG1895070.1"/>
    </source>
</evidence>
<comment type="caution">
    <text evidence="2">The sequence shown here is derived from an EMBL/GenBank/DDBJ whole genome shotgun (WGS) entry which is preliminary data.</text>
</comment>
<accession>A0AAD4DWB8</accession>
<name>A0AAD4DWB8_9AGAM</name>
<feature type="compositionally biased region" description="Low complexity" evidence="1">
    <location>
        <begin position="671"/>
        <end position="690"/>
    </location>
</feature>
<feature type="region of interest" description="Disordered" evidence="1">
    <location>
        <begin position="667"/>
        <end position="698"/>
    </location>
</feature>
<dbReference type="GeneID" id="64662253"/>
<gene>
    <name evidence="2" type="ORF">F5891DRAFT_1194579</name>
</gene>
<feature type="region of interest" description="Disordered" evidence="1">
    <location>
        <begin position="492"/>
        <end position="591"/>
    </location>
</feature>